<protein>
    <submittedName>
        <fullName evidence="2">NAD(P)H-binding protein</fullName>
    </submittedName>
</protein>
<reference evidence="3" key="1">
    <citation type="journal article" date="2019" name="Int. J. Syst. Evol. Microbiol.">
        <title>The Global Catalogue of Microorganisms (GCM) 10K type strain sequencing project: providing services to taxonomists for standard genome sequencing and annotation.</title>
        <authorList>
            <consortium name="The Broad Institute Genomics Platform"/>
            <consortium name="The Broad Institute Genome Sequencing Center for Infectious Disease"/>
            <person name="Wu L."/>
            <person name="Ma J."/>
        </authorList>
    </citation>
    <scope>NUCLEOTIDE SEQUENCE [LARGE SCALE GENOMIC DNA]</scope>
    <source>
        <strain evidence="3">CCM 8904</strain>
    </source>
</reference>
<organism evidence="2 3">
    <name type="scientific">Loigolactobacillus jiayinensis</name>
    <dbReference type="NCBI Taxonomy" id="2486016"/>
    <lineage>
        <taxon>Bacteria</taxon>
        <taxon>Bacillati</taxon>
        <taxon>Bacillota</taxon>
        <taxon>Bacilli</taxon>
        <taxon>Lactobacillales</taxon>
        <taxon>Lactobacillaceae</taxon>
        <taxon>Loigolactobacillus</taxon>
    </lineage>
</organism>
<comment type="caution">
    <text evidence="2">The sequence shown here is derived from an EMBL/GenBank/DDBJ whole genome shotgun (WGS) entry which is preliminary data.</text>
</comment>
<dbReference type="RefSeq" id="WP_125553641.1">
    <property type="nucleotide sequence ID" value="NZ_JBHSSL010000054.1"/>
</dbReference>
<dbReference type="PANTHER" id="PTHR47129">
    <property type="entry name" value="QUINONE OXIDOREDUCTASE 2"/>
    <property type="match status" value="1"/>
</dbReference>
<sequence>MKYAITGATGKFGTSALQALAKLVPATDIVALARNVEKAQQSVPAGVEVRPGDYTDVATLTTSLSGIDKLLFVSSQPGAAMPREQQHLNVVQAAKKAGVSYIAYTSFPKADKSQTPLAADHQATEQAISAAGLAHSFLRNNWYLENELGTIKPALAGQPFIYSAAAGRAGWALEREYAAAAAKVLVTEQPAPIYEFAGAARTYQDLATATAQLTNQKFDVLSINDAEYKQKLSASGLPAAVAGFKAMGQALIREGNLDEETTALATVLGHDLQPLPAAISEITK</sequence>
<feature type="domain" description="NAD(P)-binding" evidence="1">
    <location>
        <begin position="7"/>
        <end position="153"/>
    </location>
</feature>
<accession>A0ABW1RDI2</accession>
<dbReference type="EMBL" id="JBHSSL010000054">
    <property type="protein sequence ID" value="MFC6170828.1"/>
    <property type="molecule type" value="Genomic_DNA"/>
</dbReference>
<evidence type="ECO:0000313" key="2">
    <source>
        <dbReference type="EMBL" id="MFC6170828.1"/>
    </source>
</evidence>
<dbReference type="InterPro" id="IPR016040">
    <property type="entry name" value="NAD(P)-bd_dom"/>
</dbReference>
<dbReference type="PANTHER" id="PTHR47129:SF1">
    <property type="entry name" value="NMRA-LIKE DOMAIN-CONTAINING PROTEIN"/>
    <property type="match status" value="1"/>
</dbReference>
<name>A0ABW1RDI2_9LACO</name>
<dbReference type="Gene3D" id="3.40.50.720">
    <property type="entry name" value="NAD(P)-binding Rossmann-like Domain"/>
    <property type="match status" value="1"/>
</dbReference>
<proteinExistence type="predicted"/>
<dbReference type="Proteomes" id="UP001596289">
    <property type="component" value="Unassembled WGS sequence"/>
</dbReference>
<evidence type="ECO:0000259" key="1">
    <source>
        <dbReference type="Pfam" id="PF13460"/>
    </source>
</evidence>
<dbReference type="InterPro" id="IPR036291">
    <property type="entry name" value="NAD(P)-bd_dom_sf"/>
</dbReference>
<dbReference type="Gene3D" id="3.90.25.10">
    <property type="entry name" value="UDP-galactose 4-epimerase, domain 1"/>
    <property type="match status" value="1"/>
</dbReference>
<evidence type="ECO:0000313" key="3">
    <source>
        <dbReference type="Proteomes" id="UP001596289"/>
    </source>
</evidence>
<dbReference type="InterPro" id="IPR052718">
    <property type="entry name" value="NmrA-type_oxidoreductase"/>
</dbReference>
<dbReference type="SUPFAM" id="SSF51735">
    <property type="entry name" value="NAD(P)-binding Rossmann-fold domains"/>
    <property type="match status" value="1"/>
</dbReference>
<dbReference type="Pfam" id="PF13460">
    <property type="entry name" value="NAD_binding_10"/>
    <property type="match status" value="1"/>
</dbReference>
<keyword evidence="3" id="KW-1185">Reference proteome</keyword>
<gene>
    <name evidence="2" type="ORF">ACFQGP_09595</name>
</gene>